<dbReference type="EMBL" id="PDCK01000039">
    <property type="protein sequence ID" value="PRQ56331.1"/>
    <property type="molecule type" value="Genomic_DNA"/>
</dbReference>
<feature type="compositionally biased region" description="Basic and acidic residues" evidence="1">
    <location>
        <begin position="9"/>
        <end position="43"/>
    </location>
</feature>
<protein>
    <submittedName>
        <fullName evidence="2">Uncharacterized protein</fullName>
    </submittedName>
</protein>
<reference evidence="2 3" key="1">
    <citation type="journal article" date="2018" name="Nat. Genet.">
        <title>The Rosa genome provides new insights in the design of modern roses.</title>
        <authorList>
            <person name="Bendahmane M."/>
        </authorList>
    </citation>
    <scope>NUCLEOTIDE SEQUENCE [LARGE SCALE GENOMIC DNA]</scope>
    <source>
        <strain evidence="3">cv. Old Blush</strain>
    </source>
</reference>
<evidence type="ECO:0000313" key="2">
    <source>
        <dbReference type="EMBL" id="PRQ56331.1"/>
    </source>
</evidence>
<dbReference type="AlphaFoldDB" id="A0A2P6SCB4"/>
<dbReference type="Gramene" id="PRQ56331">
    <property type="protein sequence ID" value="PRQ56331"/>
    <property type="gene ID" value="RchiOBHm_Chr1g0334591"/>
</dbReference>
<gene>
    <name evidence="2" type="ORF">RchiOBHm_Chr1g0334591</name>
</gene>
<comment type="caution">
    <text evidence="2">The sequence shown here is derived from an EMBL/GenBank/DDBJ whole genome shotgun (WGS) entry which is preliminary data.</text>
</comment>
<accession>A0A2P6SCB4</accession>
<sequence length="85" mass="10405">MRRSIGSKKVKEERGKEKIYSKKEERRRSIGSAKRDRREERRRSIGSGIEKSKRRARKEKTGYKNFIIRYLPRLKRISFNRSFWS</sequence>
<name>A0A2P6SCB4_ROSCH</name>
<proteinExistence type="predicted"/>
<organism evidence="2 3">
    <name type="scientific">Rosa chinensis</name>
    <name type="common">China rose</name>
    <dbReference type="NCBI Taxonomy" id="74649"/>
    <lineage>
        <taxon>Eukaryota</taxon>
        <taxon>Viridiplantae</taxon>
        <taxon>Streptophyta</taxon>
        <taxon>Embryophyta</taxon>
        <taxon>Tracheophyta</taxon>
        <taxon>Spermatophyta</taxon>
        <taxon>Magnoliopsida</taxon>
        <taxon>eudicotyledons</taxon>
        <taxon>Gunneridae</taxon>
        <taxon>Pentapetalae</taxon>
        <taxon>rosids</taxon>
        <taxon>fabids</taxon>
        <taxon>Rosales</taxon>
        <taxon>Rosaceae</taxon>
        <taxon>Rosoideae</taxon>
        <taxon>Rosoideae incertae sedis</taxon>
        <taxon>Rosa</taxon>
    </lineage>
</organism>
<dbReference type="Proteomes" id="UP000238479">
    <property type="component" value="Chromosome 1"/>
</dbReference>
<keyword evidence="3" id="KW-1185">Reference proteome</keyword>
<evidence type="ECO:0000313" key="3">
    <source>
        <dbReference type="Proteomes" id="UP000238479"/>
    </source>
</evidence>
<feature type="region of interest" description="Disordered" evidence="1">
    <location>
        <begin position="1"/>
        <end position="58"/>
    </location>
</feature>
<evidence type="ECO:0000256" key="1">
    <source>
        <dbReference type="SAM" id="MobiDB-lite"/>
    </source>
</evidence>